<dbReference type="InterPro" id="IPR042267">
    <property type="entry name" value="VTC_sf"/>
</dbReference>
<dbReference type="CDD" id="cd07750">
    <property type="entry name" value="PolyPPase_VTC_like"/>
    <property type="match status" value="1"/>
</dbReference>
<dbReference type="OrthoDB" id="148766at2"/>
<protein>
    <submittedName>
        <fullName evidence="2">VTC domain-containing protein</fullName>
    </submittedName>
</protein>
<dbReference type="EMBL" id="CP011545">
    <property type="protein sequence ID" value="AKK07782.1"/>
    <property type="molecule type" value="Genomic_DNA"/>
</dbReference>
<dbReference type="InterPro" id="IPR018966">
    <property type="entry name" value="VTC_domain"/>
</dbReference>
<proteinExistence type="predicted"/>
<dbReference type="Pfam" id="PF09359">
    <property type="entry name" value="VTC"/>
    <property type="match status" value="1"/>
</dbReference>
<dbReference type="STRING" id="136857.CTEST_01610"/>
<dbReference type="AlphaFoldDB" id="A0A0G3H9G7"/>
<dbReference type="RefSeq" id="WP_047252248.1">
    <property type="nucleotide sequence ID" value="NZ_CP011545.1"/>
</dbReference>
<feature type="domain" description="VTC" evidence="1">
    <location>
        <begin position="25"/>
        <end position="234"/>
    </location>
</feature>
<gene>
    <name evidence="2" type="ORF">CTEST_01610</name>
</gene>
<dbReference type="Gene3D" id="3.20.100.30">
    <property type="entry name" value="VTC, catalytic tunnel domain"/>
    <property type="match status" value="1"/>
</dbReference>
<reference evidence="3" key="2">
    <citation type="submission" date="2015-05" db="EMBL/GenBank/DDBJ databases">
        <title>Complete genome sequence of Corynebacterium testudinoris DSM 44614, recovered from necrotic lesions in the mouth of a tortoise.</title>
        <authorList>
            <person name="Ruckert C."/>
            <person name="Albersmeier A."/>
            <person name="Winkler A."/>
            <person name="Tauch A."/>
        </authorList>
    </citation>
    <scope>NUCLEOTIDE SEQUENCE [LARGE SCALE GENOMIC DNA]</scope>
    <source>
        <strain evidence="3">DSM 44614</strain>
    </source>
</reference>
<dbReference type="KEGG" id="cted:CTEST_01610"/>
<dbReference type="PATRIC" id="fig|136857.5.peg.317"/>
<reference evidence="2 3" key="1">
    <citation type="journal article" date="2015" name="Genome Announc.">
        <title>Complete Genome Sequence of the Type Strain Corynebacterium testudinoris DSM 44614, Recovered from Necrotic Lesions in the Mouth of a Tortoise.</title>
        <authorList>
            <person name="Ruckert C."/>
            <person name="Kriete M."/>
            <person name="Jaenicke S."/>
            <person name="Winkler A."/>
            <person name="Tauch A."/>
        </authorList>
    </citation>
    <scope>NUCLEOTIDE SEQUENCE [LARGE SCALE GENOMIC DNA]</scope>
    <source>
        <strain evidence="2 3">DSM 44614</strain>
    </source>
</reference>
<dbReference type="Proteomes" id="UP000035540">
    <property type="component" value="Chromosome"/>
</dbReference>
<keyword evidence="3" id="KW-1185">Reference proteome</keyword>
<name>A0A0G3H9G7_9CORY</name>
<evidence type="ECO:0000313" key="2">
    <source>
        <dbReference type="EMBL" id="AKK07782.1"/>
    </source>
</evidence>
<evidence type="ECO:0000313" key="3">
    <source>
        <dbReference type="Proteomes" id="UP000035540"/>
    </source>
</evidence>
<evidence type="ECO:0000259" key="1">
    <source>
        <dbReference type="Pfam" id="PF09359"/>
    </source>
</evidence>
<organism evidence="2 3">
    <name type="scientific">Corynebacterium testudinoris</name>
    <dbReference type="NCBI Taxonomy" id="136857"/>
    <lineage>
        <taxon>Bacteria</taxon>
        <taxon>Bacillati</taxon>
        <taxon>Actinomycetota</taxon>
        <taxon>Actinomycetes</taxon>
        <taxon>Mycobacteriales</taxon>
        <taxon>Corynebacteriaceae</taxon>
        <taxon>Corynebacterium</taxon>
    </lineage>
</organism>
<accession>A0A0G3H9G7</accession>
<sequence length="251" mass="28594">MPSFYADLAPISLDELVAEAEMLTRVDRKYVLHRRDLDTALGGLDPHTRVLRIDARVPQPYRSTYFDTPDLRSFYVAAHPRRRKFKIRTRTYLASRTSFLEVKAVGARGITVKERIPYDYDDAMHARLSEGTSNWLEERLRAAGQPPGTGAQLAPVMWGSYHRTTLLMADGSGRATVDTDLDWASHDSYLERPDMVVVETKSGSRPSEVDRLLWASGHRPAKISKFGTGMSALHHHLPRNRWNRVLNEFFS</sequence>
<dbReference type="GO" id="GO:0006799">
    <property type="term" value="P:polyphosphate biosynthetic process"/>
    <property type="evidence" value="ECO:0007669"/>
    <property type="project" value="UniProtKB-ARBA"/>
</dbReference>